<dbReference type="OrthoDB" id="289162at2759"/>
<dbReference type="RefSeq" id="XP_042926378.1">
    <property type="nucleotide sequence ID" value="XM_043061249.1"/>
</dbReference>
<evidence type="ECO:0000256" key="6">
    <source>
        <dbReference type="ARBA" id="ARBA00022490"/>
    </source>
</evidence>
<dbReference type="EMBL" id="CM008964">
    <property type="protein sequence ID" value="PNW85640.1"/>
    <property type="molecule type" value="Genomic_DNA"/>
</dbReference>
<keyword evidence="6" id="KW-0963">Cytoplasm</keyword>
<evidence type="ECO:0000256" key="1">
    <source>
        <dbReference type="ARBA" id="ARBA00004123"/>
    </source>
</evidence>
<dbReference type="GeneID" id="5718753"/>
<organism evidence="10 11">
    <name type="scientific">Chlamydomonas reinhardtii</name>
    <name type="common">Chlamydomonas smithii</name>
    <dbReference type="NCBI Taxonomy" id="3055"/>
    <lineage>
        <taxon>Eukaryota</taxon>
        <taxon>Viridiplantae</taxon>
        <taxon>Chlorophyta</taxon>
        <taxon>core chlorophytes</taxon>
        <taxon>Chlorophyceae</taxon>
        <taxon>CS clade</taxon>
        <taxon>Chlamydomonadales</taxon>
        <taxon>Chlamydomonadaceae</taxon>
        <taxon>Chlamydomonas</taxon>
    </lineage>
</organism>
<feature type="region of interest" description="Disordered" evidence="9">
    <location>
        <begin position="88"/>
        <end position="109"/>
    </location>
</feature>
<dbReference type="UniPathway" id="UPA00988"/>
<evidence type="ECO:0000256" key="7">
    <source>
        <dbReference type="ARBA" id="ARBA00022694"/>
    </source>
</evidence>
<protein>
    <recommendedName>
        <fullName evidence="5">Elongator complex protein 4</fullName>
    </recommendedName>
</protein>
<evidence type="ECO:0000256" key="9">
    <source>
        <dbReference type="SAM" id="MobiDB-lite"/>
    </source>
</evidence>
<keyword evidence="7" id="KW-0819">tRNA processing</keyword>
<dbReference type="FunCoup" id="A0A2K3DYM5">
    <property type="interactions" value="1818"/>
</dbReference>
<dbReference type="GO" id="GO:0033588">
    <property type="term" value="C:elongator holoenzyme complex"/>
    <property type="evidence" value="ECO:0000318"/>
    <property type="project" value="GO_Central"/>
</dbReference>
<feature type="compositionally biased region" description="Low complexity" evidence="9">
    <location>
        <begin position="92"/>
        <end position="103"/>
    </location>
</feature>
<evidence type="ECO:0000256" key="2">
    <source>
        <dbReference type="ARBA" id="ARBA00004496"/>
    </source>
</evidence>
<name>A0A2K3DYM5_CHLRE</name>
<sequence length="465" mass="47610">MSAFRRAGTADMGTRPGLHGQTLVSMGLVDLDRILGGGLPLSSVLLVLEDPYSGQHLNLMRYFMAEGVACRQKVMWLSASPPAGGPGAFLPAEASASQSSSDDAAAEKEQPELRIAWQYRKYIKDEPQQQPQRAQSAASMSGRSGASASTTTGAKSSFARAGAAVAAGVGREWCHSYDLTRPIGEEALRGAALEVAECSGPAAYAAADERAGAFLSSLAPSAPDHATAVAAPGSAAAVLAAAAAARRGPEPVGRLVIESAGSLGWWARGGSGCSSSLGLGSLQAQGEGARQQQEVELLRLLYNVRQRALRARCAVMVTVPAGLLSAGTASRLPHLADSVLGLDPLSDDSQLHRLLPDPASAVALLSVRKLCSAGMLGPRTCDGVLHVVRHKRRRLGLSVVEVDPDAEERLAEATARAQEAYMKGGPRGAAGAAGVVAAKTASKSTAALLCGGPPAPGGGSKALDF</sequence>
<comment type="subcellular location">
    <subcellularLocation>
        <location evidence="2">Cytoplasm</location>
    </subcellularLocation>
    <subcellularLocation>
        <location evidence="1">Nucleus</location>
    </subcellularLocation>
</comment>
<dbReference type="InterPro" id="IPR008728">
    <property type="entry name" value="Elongator_complex_protein_4"/>
</dbReference>
<dbReference type="Gene3D" id="3.40.50.300">
    <property type="entry name" value="P-loop containing nucleotide triphosphate hydrolases"/>
    <property type="match status" value="1"/>
</dbReference>
<dbReference type="Gramene" id="PNW85640">
    <property type="protein sequence ID" value="PNW85640"/>
    <property type="gene ID" value="CHLRE_03g196000v5"/>
</dbReference>
<evidence type="ECO:0000313" key="10">
    <source>
        <dbReference type="EMBL" id="PNW85640.1"/>
    </source>
</evidence>
<dbReference type="KEGG" id="cre:CHLRE_03g196000v5"/>
<dbReference type="InParanoid" id="A0A2K3DYM5"/>
<dbReference type="Pfam" id="PF05625">
    <property type="entry name" value="PAXNEB"/>
    <property type="match status" value="1"/>
</dbReference>
<gene>
    <name evidence="10" type="ORF">CHLRE_03g196000v5</name>
</gene>
<dbReference type="PANTHER" id="PTHR12896:SF1">
    <property type="entry name" value="ELONGATOR COMPLEX PROTEIN 4"/>
    <property type="match status" value="1"/>
</dbReference>
<dbReference type="AlphaFoldDB" id="A0A2K3DYM5"/>
<dbReference type="Proteomes" id="UP000006906">
    <property type="component" value="Chromosome 3"/>
</dbReference>
<evidence type="ECO:0000256" key="3">
    <source>
        <dbReference type="ARBA" id="ARBA00005043"/>
    </source>
</evidence>
<comment type="similarity">
    <text evidence="4">Belongs to the ELP4 family.</text>
</comment>
<dbReference type="GO" id="GO:0002098">
    <property type="term" value="P:tRNA wobble uridine modification"/>
    <property type="evidence" value="ECO:0000318"/>
    <property type="project" value="GO_Central"/>
</dbReference>
<dbReference type="GO" id="GO:0005737">
    <property type="term" value="C:cytoplasm"/>
    <property type="evidence" value="ECO:0000318"/>
    <property type="project" value="GO_Central"/>
</dbReference>
<proteinExistence type="inferred from homology"/>
<evidence type="ECO:0000256" key="4">
    <source>
        <dbReference type="ARBA" id="ARBA00007573"/>
    </source>
</evidence>
<dbReference type="ExpressionAtlas" id="A0A2K3DYM5">
    <property type="expression patterns" value="baseline"/>
</dbReference>
<comment type="pathway">
    <text evidence="3">tRNA modification; 5-methoxycarbonylmethyl-2-thiouridine-tRNA biosynthesis.</text>
</comment>
<dbReference type="STRING" id="3055.A0A2K3DYM5"/>
<reference evidence="10 11" key="1">
    <citation type="journal article" date="2007" name="Science">
        <title>The Chlamydomonas genome reveals the evolution of key animal and plant functions.</title>
        <authorList>
            <person name="Merchant S.S."/>
            <person name="Prochnik S.E."/>
            <person name="Vallon O."/>
            <person name="Harris E.H."/>
            <person name="Karpowicz S.J."/>
            <person name="Witman G.B."/>
            <person name="Terry A."/>
            <person name="Salamov A."/>
            <person name="Fritz-Laylin L.K."/>
            <person name="Marechal-Drouard L."/>
            <person name="Marshall W.F."/>
            <person name="Qu L.H."/>
            <person name="Nelson D.R."/>
            <person name="Sanderfoot A.A."/>
            <person name="Spalding M.H."/>
            <person name="Kapitonov V.V."/>
            <person name="Ren Q."/>
            <person name="Ferris P."/>
            <person name="Lindquist E."/>
            <person name="Shapiro H."/>
            <person name="Lucas S.M."/>
            <person name="Grimwood J."/>
            <person name="Schmutz J."/>
            <person name="Cardol P."/>
            <person name="Cerutti H."/>
            <person name="Chanfreau G."/>
            <person name="Chen C.L."/>
            <person name="Cognat V."/>
            <person name="Croft M.T."/>
            <person name="Dent R."/>
            <person name="Dutcher S."/>
            <person name="Fernandez E."/>
            <person name="Fukuzawa H."/>
            <person name="Gonzalez-Ballester D."/>
            <person name="Gonzalez-Halphen D."/>
            <person name="Hallmann A."/>
            <person name="Hanikenne M."/>
            <person name="Hippler M."/>
            <person name="Inwood W."/>
            <person name="Jabbari K."/>
            <person name="Kalanon M."/>
            <person name="Kuras R."/>
            <person name="Lefebvre P.A."/>
            <person name="Lemaire S.D."/>
            <person name="Lobanov A.V."/>
            <person name="Lohr M."/>
            <person name="Manuell A."/>
            <person name="Meier I."/>
            <person name="Mets L."/>
            <person name="Mittag M."/>
            <person name="Mittelmeier T."/>
            <person name="Moroney J.V."/>
            <person name="Moseley J."/>
            <person name="Napoli C."/>
            <person name="Nedelcu A.M."/>
            <person name="Niyogi K."/>
            <person name="Novoselov S.V."/>
            <person name="Paulsen I.T."/>
            <person name="Pazour G."/>
            <person name="Purton S."/>
            <person name="Ral J.P."/>
            <person name="Riano-Pachon D.M."/>
            <person name="Riekhof W."/>
            <person name="Rymarquis L."/>
            <person name="Schroda M."/>
            <person name="Stern D."/>
            <person name="Umen J."/>
            <person name="Willows R."/>
            <person name="Wilson N."/>
            <person name="Zimmer S.L."/>
            <person name="Allmer J."/>
            <person name="Balk J."/>
            <person name="Bisova K."/>
            <person name="Chen C.J."/>
            <person name="Elias M."/>
            <person name="Gendler K."/>
            <person name="Hauser C."/>
            <person name="Lamb M.R."/>
            <person name="Ledford H."/>
            <person name="Long J.C."/>
            <person name="Minagawa J."/>
            <person name="Page M.D."/>
            <person name="Pan J."/>
            <person name="Pootakham W."/>
            <person name="Roje S."/>
            <person name="Rose A."/>
            <person name="Stahlberg E."/>
            <person name="Terauchi A.M."/>
            <person name="Yang P."/>
            <person name="Ball S."/>
            <person name="Bowler C."/>
            <person name="Dieckmann C.L."/>
            <person name="Gladyshev V.N."/>
            <person name="Green P."/>
            <person name="Jorgensen R."/>
            <person name="Mayfield S."/>
            <person name="Mueller-Roeber B."/>
            <person name="Rajamani S."/>
            <person name="Sayre R.T."/>
            <person name="Brokstein P."/>
            <person name="Dubchak I."/>
            <person name="Goodstein D."/>
            <person name="Hornick L."/>
            <person name="Huang Y.W."/>
            <person name="Jhaveri J."/>
            <person name="Luo Y."/>
            <person name="Martinez D."/>
            <person name="Ngau W.C."/>
            <person name="Otillar B."/>
            <person name="Poliakov A."/>
            <person name="Porter A."/>
            <person name="Szajkowski L."/>
            <person name="Werner G."/>
            <person name="Zhou K."/>
            <person name="Grigoriev I.V."/>
            <person name="Rokhsar D.S."/>
            <person name="Grossman A.R."/>
        </authorList>
    </citation>
    <scope>NUCLEOTIDE SEQUENCE [LARGE SCALE GENOMIC DNA]</scope>
    <source>
        <strain evidence="11">CC-503</strain>
    </source>
</reference>
<dbReference type="InterPro" id="IPR027417">
    <property type="entry name" value="P-loop_NTPase"/>
</dbReference>
<evidence type="ECO:0000256" key="8">
    <source>
        <dbReference type="ARBA" id="ARBA00023242"/>
    </source>
</evidence>
<keyword evidence="11" id="KW-1185">Reference proteome</keyword>
<dbReference type="PaxDb" id="3055-EDP03312"/>
<dbReference type="OMA" id="VGREWCH"/>
<keyword evidence="8" id="KW-0539">Nucleus</keyword>
<evidence type="ECO:0000256" key="5">
    <source>
        <dbReference type="ARBA" id="ARBA00020265"/>
    </source>
</evidence>
<accession>A0A2K3DYM5</accession>
<evidence type="ECO:0000313" key="11">
    <source>
        <dbReference type="Proteomes" id="UP000006906"/>
    </source>
</evidence>
<feature type="region of interest" description="Disordered" evidence="9">
    <location>
        <begin position="126"/>
        <end position="153"/>
    </location>
</feature>
<dbReference type="PANTHER" id="PTHR12896">
    <property type="entry name" value="PAX6 NEIGHBOR PROTEIN PAXNEB"/>
    <property type="match status" value="1"/>
</dbReference>
<dbReference type="GO" id="GO:0005634">
    <property type="term" value="C:nucleus"/>
    <property type="evidence" value="ECO:0007669"/>
    <property type="project" value="UniProtKB-SubCell"/>
</dbReference>
<feature type="compositionally biased region" description="Low complexity" evidence="9">
    <location>
        <begin position="128"/>
        <end position="153"/>
    </location>
</feature>